<dbReference type="SUPFAM" id="SSF56770">
    <property type="entry name" value="HydA/Nqo6-like"/>
    <property type="match status" value="1"/>
</dbReference>
<dbReference type="GO" id="GO:0051539">
    <property type="term" value="F:4 iron, 4 sulfur cluster binding"/>
    <property type="evidence" value="ECO:0007669"/>
    <property type="project" value="UniProtKB-KW"/>
</dbReference>
<dbReference type="InterPro" id="IPR006137">
    <property type="entry name" value="NADH_UbQ_OxRdtase-like_20kDa"/>
</dbReference>
<dbReference type="AlphaFoldDB" id="A0A1J5Q7Y7"/>
<accession>A0A1J5Q7Y7</accession>
<dbReference type="EMBL" id="MLJW01001240">
    <property type="protein sequence ID" value="OIQ79290.1"/>
    <property type="molecule type" value="Genomic_DNA"/>
</dbReference>
<dbReference type="EC" id="1.6.5.-" evidence="8"/>
<dbReference type="PANTHER" id="PTHR42989">
    <property type="entry name" value="HYDROGENASE-4 COMPONENT I"/>
    <property type="match status" value="1"/>
</dbReference>
<sequence>MTTGLLTRISSHSWPQIPLRELGITTLIDVIIDTKAIALIESDGKAIGVIDASLACCALESRSALLGQRLWTTEELSELVLLVSGTISLKLSQSLVELVASFRDFKPELVHHVVAVGACATSGGPYWDSPAIVPGLEKAGLTCDLYIPGCPPRPAEILAGITDLRRRQAV</sequence>
<evidence type="ECO:0000256" key="6">
    <source>
        <dbReference type="ARBA" id="ARBA00023014"/>
    </source>
</evidence>
<comment type="cofactor">
    <cofactor evidence="1">
        <name>[4Fe-4S] cluster</name>
        <dbReference type="ChEBI" id="CHEBI:49883"/>
    </cofactor>
</comment>
<dbReference type="InterPro" id="IPR052375">
    <property type="entry name" value="Complex_I_20kDa-like"/>
</dbReference>
<dbReference type="PANTHER" id="PTHR42989:SF1">
    <property type="entry name" value="FORMATE HYDROGENLYASE SUBUNIT 7-RELATED"/>
    <property type="match status" value="1"/>
</dbReference>
<evidence type="ECO:0000313" key="8">
    <source>
        <dbReference type="EMBL" id="OIQ79290.1"/>
    </source>
</evidence>
<keyword evidence="6" id="KW-0411">Iron-sulfur</keyword>
<keyword evidence="8" id="KW-0560">Oxidoreductase</keyword>
<dbReference type="GO" id="GO:0016491">
    <property type="term" value="F:oxidoreductase activity"/>
    <property type="evidence" value="ECO:0007669"/>
    <property type="project" value="UniProtKB-KW"/>
</dbReference>
<dbReference type="Pfam" id="PF01058">
    <property type="entry name" value="Oxidored_q6"/>
    <property type="match status" value="1"/>
</dbReference>
<proteinExistence type="inferred from homology"/>
<gene>
    <name evidence="8" type="primary">ndhK1</name>
    <name evidence="8" type="ORF">GALL_389780</name>
</gene>
<evidence type="ECO:0000256" key="2">
    <source>
        <dbReference type="ARBA" id="ARBA00009173"/>
    </source>
</evidence>
<comment type="similarity">
    <text evidence="2">Belongs to the complex I 20 kDa subunit family.</text>
</comment>
<name>A0A1J5Q7Y7_9ZZZZ</name>
<evidence type="ECO:0000256" key="1">
    <source>
        <dbReference type="ARBA" id="ARBA00001966"/>
    </source>
</evidence>
<keyword evidence="5" id="KW-0408">Iron</keyword>
<organism evidence="8">
    <name type="scientific">mine drainage metagenome</name>
    <dbReference type="NCBI Taxonomy" id="410659"/>
    <lineage>
        <taxon>unclassified sequences</taxon>
        <taxon>metagenomes</taxon>
        <taxon>ecological metagenomes</taxon>
    </lineage>
</organism>
<evidence type="ECO:0000256" key="3">
    <source>
        <dbReference type="ARBA" id="ARBA00022485"/>
    </source>
</evidence>
<feature type="domain" description="NADH:ubiquinone oxidoreductase-like 20kDa subunit" evidence="7">
    <location>
        <begin position="72"/>
        <end position="163"/>
    </location>
</feature>
<keyword evidence="3" id="KW-0004">4Fe-4S</keyword>
<evidence type="ECO:0000256" key="4">
    <source>
        <dbReference type="ARBA" id="ARBA00022723"/>
    </source>
</evidence>
<evidence type="ECO:0000259" key="7">
    <source>
        <dbReference type="Pfam" id="PF01058"/>
    </source>
</evidence>
<evidence type="ECO:0000256" key="5">
    <source>
        <dbReference type="ARBA" id="ARBA00023004"/>
    </source>
</evidence>
<keyword evidence="4" id="KW-0479">Metal-binding</keyword>
<dbReference type="Gene3D" id="3.40.50.12280">
    <property type="match status" value="1"/>
</dbReference>
<protein>
    <submittedName>
        <fullName evidence="8">NAD(P)H-quinone oxidoreductase subunit K 1</fullName>
        <ecNumber evidence="8">1.6.5.-</ecNumber>
    </submittedName>
</protein>
<reference evidence="8" key="1">
    <citation type="submission" date="2016-10" db="EMBL/GenBank/DDBJ databases">
        <title>Sequence of Gallionella enrichment culture.</title>
        <authorList>
            <person name="Poehlein A."/>
            <person name="Muehling M."/>
            <person name="Daniel R."/>
        </authorList>
    </citation>
    <scope>NUCLEOTIDE SEQUENCE</scope>
</reference>
<dbReference type="GO" id="GO:0046872">
    <property type="term" value="F:metal ion binding"/>
    <property type="evidence" value="ECO:0007669"/>
    <property type="project" value="UniProtKB-KW"/>
</dbReference>
<comment type="caution">
    <text evidence="8">The sequence shown here is derived from an EMBL/GenBank/DDBJ whole genome shotgun (WGS) entry which is preliminary data.</text>
</comment>